<comment type="subcellular location">
    <subcellularLocation>
        <location evidence="2">Chromosome</location>
    </subcellularLocation>
    <subcellularLocation>
        <location evidence="1">Nucleus</location>
    </subcellularLocation>
</comment>
<dbReference type="GO" id="GO:0003697">
    <property type="term" value="F:single-stranded DNA binding"/>
    <property type="evidence" value="ECO:0007669"/>
    <property type="project" value="InterPro"/>
</dbReference>
<dbReference type="InterPro" id="IPR006642">
    <property type="entry name" value="Rad18_UBZ4"/>
</dbReference>
<feature type="compositionally biased region" description="Low complexity" evidence="15">
    <location>
        <begin position="697"/>
        <end position="727"/>
    </location>
</feature>
<dbReference type="GO" id="GO:0031593">
    <property type="term" value="F:polyubiquitin modification-dependent protein binding"/>
    <property type="evidence" value="ECO:0007669"/>
    <property type="project" value="TreeGrafter"/>
</dbReference>
<evidence type="ECO:0000256" key="11">
    <source>
        <dbReference type="ARBA" id="ARBA00023049"/>
    </source>
</evidence>
<evidence type="ECO:0000256" key="14">
    <source>
        <dbReference type="ARBA" id="ARBA00030396"/>
    </source>
</evidence>
<dbReference type="GO" id="GO:0000278">
    <property type="term" value="P:mitotic cell cycle"/>
    <property type="evidence" value="ECO:0007669"/>
    <property type="project" value="EnsemblMetazoa"/>
</dbReference>
<evidence type="ECO:0000256" key="15">
    <source>
        <dbReference type="SAM" id="MobiDB-lite"/>
    </source>
</evidence>
<evidence type="ECO:0000256" key="9">
    <source>
        <dbReference type="ARBA" id="ARBA00022801"/>
    </source>
</evidence>
<keyword evidence="12" id="KW-0234">DNA repair</keyword>
<dbReference type="Pfam" id="PF22934">
    <property type="entry name" value="SPRTN_ZBD"/>
    <property type="match status" value="1"/>
</dbReference>
<dbReference type="InterPro" id="IPR044245">
    <property type="entry name" value="Spartan"/>
</dbReference>
<evidence type="ECO:0000256" key="1">
    <source>
        <dbReference type="ARBA" id="ARBA00004123"/>
    </source>
</evidence>
<dbReference type="EMBL" id="CH902632">
    <property type="protein sequence ID" value="EDV32881.1"/>
    <property type="molecule type" value="Genomic_DNA"/>
</dbReference>
<keyword evidence="8" id="KW-0863">Zinc-finger</keyword>
<dbReference type="GO" id="GO:0009650">
    <property type="term" value="P:UV protection"/>
    <property type="evidence" value="ECO:0007669"/>
    <property type="project" value="EnsemblMetazoa"/>
</dbReference>
<accession>B3MZ37</accession>
<keyword evidence="6" id="KW-0479">Metal-binding</keyword>
<feature type="domain" description="UBZ4-type" evidence="17">
    <location>
        <begin position="650"/>
        <end position="673"/>
    </location>
</feature>
<name>B3MZ37_DROAN</name>
<dbReference type="InterPro" id="IPR055220">
    <property type="entry name" value="SPRTN_ZBD"/>
</dbReference>
<dbReference type="eggNOG" id="KOG3931">
    <property type="taxonomic scope" value="Eukaryota"/>
</dbReference>
<keyword evidence="11" id="KW-0482">Metalloprotease</keyword>
<feature type="domain" description="UBZ4-type" evidence="17">
    <location>
        <begin position="786"/>
        <end position="809"/>
    </location>
</feature>
<dbReference type="GeneID" id="6504920"/>
<dbReference type="GO" id="GO:0042585">
    <property type="term" value="C:germinal vesicle"/>
    <property type="evidence" value="ECO:0007669"/>
    <property type="project" value="EnsemblMetazoa"/>
</dbReference>
<dbReference type="SMR" id="B3MZ37"/>
<feature type="compositionally biased region" description="Low complexity" evidence="15">
    <location>
        <begin position="487"/>
        <end position="498"/>
    </location>
</feature>
<evidence type="ECO:0000256" key="13">
    <source>
        <dbReference type="ARBA" id="ARBA00023242"/>
    </source>
</evidence>
<feature type="region of interest" description="Disordered" evidence="15">
    <location>
        <begin position="758"/>
        <end position="779"/>
    </location>
</feature>
<dbReference type="FunCoup" id="B3MZ37">
    <property type="interactions" value="750"/>
</dbReference>
<evidence type="ECO:0000256" key="10">
    <source>
        <dbReference type="ARBA" id="ARBA00022833"/>
    </source>
</evidence>
<dbReference type="HOGENOM" id="CLU_019426_3_0_1"/>
<keyword evidence="13" id="KW-0539">Nucleus</keyword>
<organism evidence="18 19">
    <name type="scientific">Drosophila ananassae</name>
    <name type="common">Fruit fly</name>
    <dbReference type="NCBI Taxonomy" id="7217"/>
    <lineage>
        <taxon>Eukaryota</taxon>
        <taxon>Metazoa</taxon>
        <taxon>Ecdysozoa</taxon>
        <taxon>Arthropoda</taxon>
        <taxon>Hexapoda</taxon>
        <taxon>Insecta</taxon>
        <taxon>Pterygota</taxon>
        <taxon>Neoptera</taxon>
        <taxon>Endopterygota</taxon>
        <taxon>Diptera</taxon>
        <taxon>Brachycera</taxon>
        <taxon>Muscomorpha</taxon>
        <taxon>Ephydroidea</taxon>
        <taxon>Drosophilidae</taxon>
        <taxon>Drosophila</taxon>
        <taxon>Sophophora</taxon>
    </lineage>
</organism>
<dbReference type="AlphaFoldDB" id="B3MZ37"/>
<dbReference type="OMA" id="AYKTHIW"/>
<keyword evidence="7" id="KW-0227">DNA damage</keyword>
<evidence type="ECO:0000313" key="18">
    <source>
        <dbReference type="EMBL" id="EDV32881.1"/>
    </source>
</evidence>
<dbReference type="OrthoDB" id="5236983at2759"/>
<evidence type="ECO:0000259" key="16">
    <source>
        <dbReference type="SMART" id="SM00731"/>
    </source>
</evidence>
<dbReference type="PANTHER" id="PTHR21220:SF0">
    <property type="entry name" value="DNA-DEPENDENT METALLOPROTEASE SPRTN"/>
    <property type="match status" value="1"/>
</dbReference>
<dbReference type="GO" id="GO:0001940">
    <property type="term" value="C:male pronucleus"/>
    <property type="evidence" value="ECO:0007669"/>
    <property type="project" value="EnsemblMetazoa"/>
</dbReference>
<evidence type="ECO:0000256" key="7">
    <source>
        <dbReference type="ARBA" id="ARBA00022763"/>
    </source>
</evidence>
<evidence type="ECO:0000256" key="5">
    <source>
        <dbReference type="ARBA" id="ARBA00022670"/>
    </source>
</evidence>
<feature type="compositionally biased region" description="Low complexity" evidence="15">
    <location>
        <begin position="403"/>
        <end position="413"/>
    </location>
</feature>
<evidence type="ECO:0000259" key="17">
    <source>
        <dbReference type="SMART" id="SM00734"/>
    </source>
</evidence>
<reference evidence="18 19" key="1">
    <citation type="journal article" date="2007" name="Nature">
        <title>Evolution of genes and genomes on the Drosophila phylogeny.</title>
        <authorList>
            <consortium name="Drosophila 12 Genomes Consortium"/>
            <person name="Clark A.G."/>
            <person name="Eisen M.B."/>
            <person name="Smith D.R."/>
            <person name="Bergman C.M."/>
            <person name="Oliver B."/>
            <person name="Markow T.A."/>
            <person name="Kaufman T.C."/>
            <person name="Kellis M."/>
            <person name="Gelbart W."/>
            <person name="Iyer V.N."/>
            <person name="Pollard D.A."/>
            <person name="Sackton T.B."/>
            <person name="Larracuente A.M."/>
            <person name="Singh N.D."/>
            <person name="Abad J.P."/>
            <person name="Abt D.N."/>
            <person name="Adryan B."/>
            <person name="Aguade M."/>
            <person name="Akashi H."/>
            <person name="Anderson W.W."/>
            <person name="Aquadro C.F."/>
            <person name="Ardell D.H."/>
            <person name="Arguello R."/>
            <person name="Artieri C.G."/>
            <person name="Barbash D.A."/>
            <person name="Barker D."/>
            <person name="Barsanti P."/>
            <person name="Batterham P."/>
            <person name="Batzoglou S."/>
            <person name="Begun D."/>
            <person name="Bhutkar A."/>
            <person name="Blanco E."/>
            <person name="Bosak S.A."/>
            <person name="Bradley R.K."/>
            <person name="Brand A.D."/>
            <person name="Brent M.R."/>
            <person name="Brooks A.N."/>
            <person name="Brown R.H."/>
            <person name="Butlin R.K."/>
            <person name="Caggese C."/>
            <person name="Calvi B.R."/>
            <person name="Bernardo de Carvalho A."/>
            <person name="Caspi A."/>
            <person name="Castrezana S."/>
            <person name="Celniker S.E."/>
            <person name="Chang J.L."/>
            <person name="Chapple C."/>
            <person name="Chatterji S."/>
            <person name="Chinwalla A."/>
            <person name="Civetta A."/>
            <person name="Clifton S.W."/>
            <person name="Comeron J.M."/>
            <person name="Costello J.C."/>
            <person name="Coyne J.A."/>
            <person name="Daub J."/>
            <person name="David R.G."/>
            <person name="Delcher A.L."/>
            <person name="Delehaunty K."/>
            <person name="Do C.B."/>
            <person name="Ebling H."/>
            <person name="Edwards K."/>
            <person name="Eickbush T."/>
            <person name="Evans J.D."/>
            <person name="Filipski A."/>
            <person name="Findeiss S."/>
            <person name="Freyhult E."/>
            <person name="Fulton L."/>
            <person name="Fulton R."/>
            <person name="Garcia A.C."/>
            <person name="Gardiner A."/>
            <person name="Garfield D.A."/>
            <person name="Garvin B.E."/>
            <person name="Gibson G."/>
            <person name="Gilbert D."/>
            <person name="Gnerre S."/>
            <person name="Godfrey J."/>
            <person name="Good R."/>
            <person name="Gotea V."/>
            <person name="Gravely B."/>
            <person name="Greenberg A.J."/>
            <person name="Griffiths-Jones S."/>
            <person name="Gross S."/>
            <person name="Guigo R."/>
            <person name="Gustafson E.A."/>
            <person name="Haerty W."/>
            <person name="Hahn M.W."/>
            <person name="Halligan D.L."/>
            <person name="Halpern A.L."/>
            <person name="Halter G.M."/>
            <person name="Han M.V."/>
            <person name="Heger A."/>
            <person name="Hillier L."/>
            <person name="Hinrichs A.S."/>
            <person name="Holmes I."/>
            <person name="Hoskins R.A."/>
            <person name="Hubisz M.J."/>
            <person name="Hultmark D."/>
            <person name="Huntley M.A."/>
            <person name="Jaffe D.B."/>
            <person name="Jagadeeshan S."/>
            <person name="Jeck W.R."/>
            <person name="Johnson J."/>
            <person name="Jones C.D."/>
            <person name="Jordan W.C."/>
            <person name="Karpen G.H."/>
            <person name="Kataoka E."/>
            <person name="Keightley P.D."/>
            <person name="Kheradpour P."/>
            <person name="Kirkness E.F."/>
            <person name="Koerich L.B."/>
            <person name="Kristiansen K."/>
            <person name="Kudrna D."/>
            <person name="Kulathinal R.J."/>
            <person name="Kumar S."/>
            <person name="Kwok R."/>
            <person name="Lander E."/>
            <person name="Langley C.H."/>
            <person name="Lapoint R."/>
            <person name="Lazzaro B.P."/>
            <person name="Lee S.J."/>
            <person name="Levesque L."/>
            <person name="Li R."/>
            <person name="Lin C.F."/>
            <person name="Lin M.F."/>
            <person name="Lindblad-Toh K."/>
            <person name="Llopart A."/>
            <person name="Long M."/>
            <person name="Low L."/>
            <person name="Lozovsky E."/>
            <person name="Lu J."/>
            <person name="Luo M."/>
            <person name="Machado C.A."/>
            <person name="Makalowski W."/>
            <person name="Marzo M."/>
            <person name="Matsuda M."/>
            <person name="Matzkin L."/>
            <person name="McAllister B."/>
            <person name="McBride C.S."/>
            <person name="McKernan B."/>
            <person name="McKernan K."/>
            <person name="Mendez-Lago M."/>
            <person name="Minx P."/>
            <person name="Mollenhauer M.U."/>
            <person name="Montooth K."/>
            <person name="Mount S.M."/>
            <person name="Mu X."/>
            <person name="Myers E."/>
            <person name="Negre B."/>
            <person name="Newfeld S."/>
            <person name="Nielsen R."/>
            <person name="Noor M.A."/>
            <person name="O'Grady P."/>
            <person name="Pachter L."/>
            <person name="Papaceit M."/>
            <person name="Parisi M.J."/>
            <person name="Parisi M."/>
            <person name="Parts L."/>
            <person name="Pedersen J.S."/>
            <person name="Pesole G."/>
            <person name="Phillippy A.M."/>
            <person name="Ponting C.P."/>
            <person name="Pop M."/>
            <person name="Porcelli D."/>
            <person name="Powell J.R."/>
            <person name="Prohaska S."/>
            <person name="Pruitt K."/>
            <person name="Puig M."/>
            <person name="Quesneville H."/>
            <person name="Ram K.R."/>
            <person name="Rand D."/>
            <person name="Rasmussen M.D."/>
            <person name="Reed L.K."/>
            <person name="Reenan R."/>
            <person name="Reily A."/>
            <person name="Remington K.A."/>
            <person name="Rieger T.T."/>
            <person name="Ritchie M.G."/>
            <person name="Robin C."/>
            <person name="Rogers Y.H."/>
            <person name="Rohde C."/>
            <person name="Rozas J."/>
            <person name="Rubenfield M.J."/>
            <person name="Ruiz A."/>
            <person name="Russo S."/>
            <person name="Salzberg S.L."/>
            <person name="Sanchez-Gracia A."/>
            <person name="Saranga D.J."/>
            <person name="Sato H."/>
            <person name="Schaeffer S.W."/>
            <person name="Schatz M.C."/>
            <person name="Schlenke T."/>
            <person name="Schwartz R."/>
            <person name="Segarra C."/>
            <person name="Singh R.S."/>
            <person name="Sirot L."/>
            <person name="Sirota M."/>
            <person name="Sisneros N.B."/>
            <person name="Smith C.D."/>
            <person name="Smith T.F."/>
            <person name="Spieth J."/>
            <person name="Stage D.E."/>
            <person name="Stark A."/>
            <person name="Stephan W."/>
            <person name="Strausberg R.L."/>
            <person name="Strempel S."/>
            <person name="Sturgill D."/>
            <person name="Sutton G."/>
            <person name="Sutton G.G."/>
            <person name="Tao W."/>
            <person name="Teichmann S."/>
            <person name="Tobari Y.N."/>
            <person name="Tomimura Y."/>
            <person name="Tsolas J.M."/>
            <person name="Valente V.L."/>
            <person name="Venter E."/>
            <person name="Venter J.C."/>
            <person name="Vicario S."/>
            <person name="Vieira F.G."/>
            <person name="Vilella A.J."/>
            <person name="Villasante A."/>
            <person name="Walenz B."/>
            <person name="Wang J."/>
            <person name="Wasserman M."/>
            <person name="Watts T."/>
            <person name="Wilson D."/>
            <person name="Wilson R.K."/>
            <person name="Wing R.A."/>
            <person name="Wolfner M.F."/>
            <person name="Wong A."/>
            <person name="Wong G.K."/>
            <person name="Wu C.I."/>
            <person name="Wu G."/>
            <person name="Yamamoto D."/>
            <person name="Yang H.P."/>
            <person name="Yang S.P."/>
            <person name="Yorke J.A."/>
            <person name="Yoshida K."/>
            <person name="Zdobnov E."/>
            <person name="Zhang P."/>
            <person name="Zhang Y."/>
            <person name="Zimin A.V."/>
            <person name="Baldwin J."/>
            <person name="Abdouelleil A."/>
            <person name="Abdulkadir J."/>
            <person name="Abebe A."/>
            <person name="Abera B."/>
            <person name="Abreu J."/>
            <person name="Acer S.C."/>
            <person name="Aftuck L."/>
            <person name="Alexander A."/>
            <person name="An P."/>
            <person name="Anderson E."/>
            <person name="Anderson S."/>
            <person name="Arachi H."/>
            <person name="Azer M."/>
            <person name="Bachantsang P."/>
            <person name="Barry A."/>
            <person name="Bayul T."/>
            <person name="Berlin A."/>
            <person name="Bessette D."/>
            <person name="Bloom T."/>
            <person name="Blye J."/>
            <person name="Boguslavskiy L."/>
            <person name="Bonnet C."/>
            <person name="Boukhgalter B."/>
            <person name="Bourzgui I."/>
            <person name="Brown A."/>
            <person name="Cahill P."/>
            <person name="Channer S."/>
            <person name="Cheshatsang Y."/>
            <person name="Chuda L."/>
            <person name="Citroen M."/>
            <person name="Collymore A."/>
            <person name="Cooke P."/>
            <person name="Costello M."/>
            <person name="D'Aco K."/>
            <person name="Daza R."/>
            <person name="De Haan G."/>
            <person name="DeGray S."/>
            <person name="DeMaso C."/>
            <person name="Dhargay N."/>
            <person name="Dooley K."/>
            <person name="Dooley E."/>
            <person name="Doricent M."/>
            <person name="Dorje P."/>
            <person name="Dorjee K."/>
            <person name="Dupes A."/>
            <person name="Elong R."/>
            <person name="Falk J."/>
            <person name="Farina A."/>
            <person name="Faro S."/>
            <person name="Ferguson D."/>
            <person name="Fisher S."/>
            <person name="Foley C.D."/>
            <person name="Franke A."/>
            <person name="Friedrich D."/>
            <person name="Gadbois L."/>
            <person name="Gearin G."/>
            <person name="Gearin C.R."/>
            <person name="Giannoukos G."/>
            <person name="Goode T."/>
            <person name="Graham J."/>
            <person name="Grandbois E."/>
            <person name="Grewal S."/>
            <person name="Gyaltsen K."/>
            <person name="Hafez N."/>
            <person name="Hagos B."/>
            <person name="Hall J."/>
            <person name="Henson C."/>
            <person name="Hollinger A."/>
            <person name="Honan T."/>
            <person name="Huard M.D."/>
            <person name="Hughes L."/>
            <person name="Hurhula B."/>
            <person name="Husby M.E."/>
            <person name="Kamat A."/>
            <person name="Kanga B."/>
            <person name="Kashin S."/>
            <person name="Khazanovich D."/>
            <person name="Kisner P."/>
            <person name="Lance K."/>
            <person name="Lara M."/>
            <person name="Lee W."/>
            <person name="Lennon N."/>
            <person name="Letendre F."/>
            <person name="LeVine R."/>
            <person name="Lipovsky A."/>
            <person name="Liu X."/>
            <person name="Liu J."/>
            <person name="Liu S."/>
            <person name="Lokyitsang T."/>
            <person name="Lokyitsang Y."/>
            <person name="Lubonja R."/>
            <person name="Lui A."/>
            <person name="MacDonald P."/>
            <person name="Magnisalis V."/>
            <person name="Maru K."/>
            <person name="Matthews C."/>
            <person name="McCusker W."/>
            <person name="McDonough S."/>
            <person name="Mehta T."/>
            <person name="Meldrim J."/>
            <person name="Meneus L."/>
            <person name="Mihai O."/>
            <person name="Mihalev A."/>
            <person name="Mihova T."/>
            <person name="Mittelman R."/>
            <person name="Mlenga V."/>
            <person name="Montmayeur A."/>
            <person name="Mulrain L."/>
            <person name="Navidi A."/>
            <person name="Naylor J."/>
            <person name="Negash T."/>
            <person name="Nguyen T."/>
            <person name="Nguyen N."/>
            <person name="Nicol R."/>
            <person name="Norbu C."/>
            <person name="Norbu N."/>
            <person name="Novod N."/>
            <person name="O'Neill B."/>
            <person name="Osman S."/>
            <person name="Markiewicz E."/>
            <person name="Oyono O.L."/>
            <person name="Patti C."/>
            <person name="Phunkhang P."/>
            <person name="Pierre F."/>
            <person name="Priest M."/>
            <person name="Raghuraman S."/>
            <person name="Rege F."/>
            <person name="Reyes R."/>
            <person name="Rise C."/>
            <person name="Rogov P."/>
            <person name="Ross K."/>
            <person name="Ryan E."/>
            <person name="Settipalli S."/>
            <person name="Shea T."/>
            <person name="Sherpa N."/>
            <person name="Shi L."/>
            <person name="Shih D."/>
            <person name="Sparrow T."/>
            <person name="Spaulding J."/>
            <person name="Stalker J."/>
            <person name="Stange-Thomann N."/>
            <person name="Stavropoulos S."/>
            <person name="Stone C."/>
            <person name="Strader C."/>
            <person name="Tesfaye S."/>
            <person name="Thomson T."/>
            <person name="Thoulutsang Y."/>
            <person name="Thoulutsang D."/>
            <person name="Topham K."/>
            <person name="Topping I."/>
            <person name="Tsamla T."/>
            <person name="Vassiliev H."/>
            <person name="Vo A."/>
            <person name="Wangchuk T."/>
            <person name="Wangdi T."/>
            <person name="Weiand M."/>
            <person name="Wilkinson J."/>
            <person name="Wilson A."/>
            <person name="Yadav S."/>
            <person name="Young G."/>
            <person name="Yu Q."/>
            <person name="Zembek L."/>
            <person name="Zhong D."/>
            <person name="Zimmer A."/>
            <person name="Zwirko Z."/>
            <person name="Jaffe D.B."/>
            <person name="Alvarez P."/>
            <person name="Brockman W."/>
            <person name="Butler J."/>
            <person name="Chin C."/>
            <person name="Gnerre S."/>
            <person name="Grabherr M."/>
            <person name="Kleber M."/>
            <person name="Mauceli E."/>
            <person name="MacCallum I."/>
        </authorList>
    </citation>
    <scope>NUCLEOTIDE SEQUENCE [LARGE SCALE GENOMIC DNA]</scope>
    <source>
        <strain evidence="19">Tucson 14024-0371.13</strain>
    </source>
</reference>
<gene>
    <name evidence="18" type="primary">Dana\GF22256</name>
    <name evidence="18" type="synonym">dana_GLEANR_6230</name>
    <name evidence="18" type="ORF">GF22256</name>
</gene>
<dbReference type="GO" id="GO:0005694">
    <property type="term" value="C:chromosome"/>
    <property type="evidence" value="ECO:0007669"/>
    <property type="project" value="UniProtKB-SubCell"/>
</dbReference>
<keyword evidence="9" id="KW-0378">Hydrolase</keyword>
<keyword evidence="5" id="KW-0645">Protease</keyword>
<dbReference type="PANTHER" id="PTHR21220">
    <property type="entry name" value="DNA-DEPENDENT METALLOPROTEASE SPRTN"/>
    <property type="match status" value="1"/>
</dbReference>
<keyword evidence="4" id="KW-0158">Chromosome</keyword>
<feature type="region of interest" description="Disordered" evidence="15">
    <location>
        <begin position="683"/>
        <end position="733"/>
    </location>
</feature>
<evidence type="ECO:0000313" key="19">
    <source>
        <dbReference type="Proteomes" id="UP000007801"/>
    </source>
</evidence>
<dbReference type="Proteomes" id="UP000007801">
    <property type="component" value="Unassembled WGS sequence"/>
</dbReference>
<keyword evidence="19" id="KW-1185">Reference proteome</keyword>
<evidence type="ECO:0000256" key="12">
    <source>
        <dbReference type="ARBA" id="ARBA00023204"/>
    </source>
</evidence>
<dbReference type="InParanoid" id="B3MZ37"/>
<evidence type="ECO:0000256" key="2">
    <source>
        <dbReference type="ARBA" id="ARBA00004286"/>
    </source>
</evidence>
<comment type="similarity">
    <text evidence="3">Belongs to the Spartan family.</text>
</comment>
<evidence type="ECO:0000256" key="6">
    <source>
        <dbReference type="ARBA" id="ARBA00022723"/>
    </source>
</evidence>
<dbReference type="CTD" id="32480"/>
<dbReference type="GO" id="GO:0006281">
    <property type="term" value="P:DNA repair"/>
    <property type="evidence" value="ECO:0007669"/>
    <property type="project" value="UniProtKB-KW"/>
</dbReference>
<dbReference type="GO" id="GO:0006508">
    <property type="term" value="P:proteolysis"/>
    <property type="evidence" value="ECO:0007669"/>
    <property type="project" value="UniProtKB-KW"/>
</dbReference>
<keyword evidence="10" id="KW-0862">Zinc</keyword>
<proteinExistence type="inferred from homology"/>
<dbReference type="SMART" id="SM00734">
    <property type="entry name" value="ZnF_Rad18"/>
    <property type="match status" value="2"/>
</dbReference>
<dbReference type="KEGG" id="dan:6504920"/>
<dbReference type="Pfam" id="PF10263">
    <property type="entry name" value="SprT-like"/>
    <property type="match status" value="1"/>
</dbReference>
<evidence type="ECO:0000256" key="8">
    <source>
        <dbReference type="ARBA" id="ARBA00022771"/>
    </source>
</evidence>
<feature type="region of interest" description="Disordered" evidence="15">
    <location>
        <begin position="312"/>
        <end position="468"/>
    </location>
</feature>
<sequence>MSYDADYLFALRLQQELDAEEGEVPASSAENENIDYEMALKLQAELNRQEERANRHNASEEATSTSRQAAKRQDDQDEDIRWVYPKPSTKPNPPKAPVRRQAIDSPSKALVPVRGIQAQYNDYLNQTQNLVHPEWELIDPTPDVFAMFFRFDQKFFQKRLGAVCLEWSKRMTSCAGICYQRSNRVFKEVTIRLSEPLLKLRPRKDLVKTLLHEMIHAYCFVLNIREGNGGHGPNFKRMMNLINQTAGTNITVYHSFHDEVALYRNHVWRCTGICQNHAPFQGWVRRSTNRAPGPYDQWWEKHLRECGGTFQKVSGPEPEKKPTKAKIKTKKEVKPVPGKSGLDGWLGKKAVKPPVPSIPSGLSNNPGSAATAMIQGLAGSVPPTSYPGPSTDPFAGVGGGGSKPSSGGLKRGSNIMSFGDLSRGSDSEKEESRNNAAAAMTGVGYQMGGSSTIDITGGEPNEASTPHLRERWLRRVEQNRRLHNHSSDSNSSTGSNSGAPEAPPSKRRRPNANDIINWESYDDDIQIGQVNSQVINVLDSSDEEGEVHGASTASPKKLSSQERMALIKREVLLDESQQFSEDDITFIDNEFDENLDKAHNASLDAAVELADQSIIDDFFGEDTLLRDFQDQNDVRAFGSGNSENDTTQEIVFCPICFERIQRNQLDNHLEGCSITISVEPPSFKPKSFAGGSKGKKSSTANGASTSFASTPSRASNASNASTRRSSSGQMTRKKLQEYGYTAEEIAVLELSGDEAGSSFSDSVAVNDSEDELTPRQRRQRGLFKATVQCPRCGGEYLGHQLEAHRAICQGKQRR</sequence>
<feature type="compositionally biased region" description="Basic and acidic residues" evidence="15">
    <location>
        <begin position="423"/>
        <end position="433"/>
    </location>
</feature>
<feature type="compositionally biased region" description="Basic and acidic residues" evidence="15">
    <location>
        <begin position="47"/>
        <end position="59"/>
    </location>
</feature>
<feature type="region of interest" description="Disordered" evidence="15">
    <location>
        <begin position="483"/>
        <end position="511"/>
    </location>
</feature>
<dbReference type="SMART" id="SM00731">
    <property type="entry name" value="SprT"/>
    <property type="match status" value="1"/>
</dbReference>
<protein>
    <recommendedName>
        <fullName evidence="14">Protein with SprT-like domain at the N terminus</fullName>
    </recommendedName>
</protein>
<evidence type="ECO:0000256" key="4">
    <source>
        <dbReference type="ARBA" id="ARBA00022454"/>
    </source>
</evidence>
<dbReference type="STRING" id="7217.B3MZ37"/>
<dbReference type="PhylomeDB" id="B3MZ37"/>
<feature type="domain" description="SprT-like" evidence="16">
    <location>
        <begin position="142"/>
        <end position="313"/>
    </location>
</feature>
<dbReference type="InterPro" id="IPR006640">
    <property type="entry name" value="SprT-like_domain"/>
</dbReference>
<dbReference type="GO" id="GO:0008270">
    <property type="term" value="F:zinc ion binding"/>
    <property type="evidence" value="ECO:0007669"/>
    <property type="project" value="UniProtKB-KW"/>
</dbReference>
<dbReference type="GO" id="GO:0004222">
    <property type="term" value="F:metalloendopeptidase activity"/>
    <property type="evidence" value="ECO:0007669"/>
    <property type="project" value="EnsemblMetazoa"/>
</dbReference>
<evidence type="ECO:0000256" key="3">
    <source>
        <dbReference type="ARBA" id="ARBA00010724"/>
    </source>
</evidence>
<feature type="region of interest" description="Disordered" evidence="15">
    <location>
        <begin position="19"/>
        <end position="104"/>
    </location>
</feature>